<evidence type="ECO:0000256" key="3">
    <source>
        <dbReference type="ARBA" id="ARBA00022989"/>
    </source>
</evidence>
<evidence type="ECO:0000256" key="1">
    <source>
        <dbReference type="ARBA" id="ARBA00004141"/>
    </source>
</evidence>
<feature type="transmembrane region" description="Helical" evidence="5">
    <location>
        <begin position="43"/>
        <end position="61"/>
    </location>
</feature>
<evidence type="ECO:0000313" key="7">
    <source>
        <dbReference type="EMBL" id="MEJ8568082.1"/>
    </source>
</evidence>
<feature type="transmembrane region" description="Helical" evidence="5">
    <location>
        <begin position="165"/>
        <end position="182"/>
    </location>
</feature>
<evidence type="ECO:0000256" key="5">
    <source>
        <dbReference type="SAM" id="Phobius"/>
    </source>
</evidence>
<dbReference type="Pfam" id="PF00916">
    <property type="entry name" value="Sulfate_transp"/>
    <property type="match status" value="1"/>
</dbReference>
<comment type="caution">
    <text evidence="7">The sequence shown here is derived from an EMBL/GenBank/DDBJ whole genome shotgun (WGS) entry which is preliminary data.</text>
</comment>
<feature type="transmembrane region" description="Helical" evidence="5">
    <location>
        <begin position="365"/>
        <end position="394"/>
    </location>
</feature>
<reference evidence="7 8" key="1">
    <citation type="submission" date="2024-02" db="EMBL/GenBank/DDBJ databases">
        <title>A novel Wenzhouxiangellaceae bacterium, isolated from coastal sediments.</title>
        <authorList>
            <person name="Du Z.-J."/>
            <person name="Ye Y.-Q."/>
            <person name="Zhang X.-Y."/>
        </authorList>
    </citation>
    <scope>NUCLEOTIDE SEQUENCE [LARGE SCALE GENOMIC DNA]</scope>
    <source>
        <strain evidence="7 8">CH-27</strain>
    </source>
</reference>
<organism evidence="7 8">
    <name type="scientific">Elongatibacter sediminis</name>
    <dbReference type="NCBI Taxonomy" id="3119006"/>
    <lineage>
        <taxon>Bacteria</taxon>
        <taxon>Pseudomonadati</taxon>
        <taxon>Pseudomonadota</taxon>
        <taxon>Gammaproteobacteria</taxon>
        <taxon>Chromatiales</taxon>
        <taxon>Wenzhouxiangellaceae</taxon>
        <taxon>Elongatibacter</taxon>
    </lineage>
</organism>
<dbReference type="Gene3D" id="3.30.750.24">
    <property type="entry name" value="STAS domain"/>
    <property type="match status" value="1"/>
</dbReference>
<dbReference type="Proteomes" id="UP001359886">
    <property type="component" value="Unassembled WGS sequence"/>
</dbReference>
<dbReference type="GO" id="GO:0016020">
    <property type="term" value="C:membrane"/>
    <property type="evidence" value="ECO:0007669"/>
    <property type="project" value="UniProtKB-SubCell"/>
</dbReference>
<dbReference type="InterPro" id="IPR002645">
    <property type="entry name" value="STAS_dom"/>
</dbReference>
<dbReference type="Pfam" id="PF01740">
    <property type="entry name" value="STAS"/>
    <property type="match status" value="1"/>
</dbReference>
<accession>A0AAW9R8X3</accession>
<dbReference type="InterPro" id="IPR036513">
    <property type="entry name" value="STAS_dom_sf"/>
</dbReference>
<feature type="transmembrane region" description="Helical" evidence="5">
    <location>
        <begin position="235"/>
        <end position="257"/>
    </location>
</feature>
<dbReference type="CDD" id="cd07042">
    <property type="entry name" value="STAS_SulP_like_sulfate_transporter"/>
    <property type="match status" value="1"/>
</dbReference>
<evidence type="ECO:0000313" key="8">
    <source>
        <dbReference type="Proteomes" id="UP001359886"/>
    </source>
</evidence>
<feature type="transmembrane region" description="Helical" evidence="5">
    <location>
        <begin position="118"/>
        <end position="137"/>
    </location>
</feature>
<feature type="domain" description="STAS" evidence="6">
    <location>
        <begin position="423"/>
        <end position="533"/>
    </location>
</feature>
<evidence type="ECO:0000256" key="4">
    <source>
        <dbReference type="ARBA" id="ARBA00023136"/>
    </source>
</evidence>
<name>A0AAW9R8X3_9GAMM</name>
<keyword evidence="4 5" id="KW-0472">Membrane</keyword>
<dbReference type="InterPro" id="IPR011547">
    <property type="entry name" value="SLC26A/SulP_dom"/>
</dbReference>
<protein>
    <submittedName>
        <fullName evidence="7">SulP family inorganic anion transporter</fullName>
    </submittedName>
</protein>
<keyword evidence="2 5" id="KW-0812">Transmembrane</keyword>
<comment type="subcellular location">
    <subcellularLocation>
        <location evidence="1">Membrane</location>
        <topology evidence="1">Multi-pass membrane protein</topology>
    </subcellularLocation>
</comment>
<dbReference type="SUPFAM" id="SSF52091">
    <property type="entry name" value="SpoIIaa-like"/>
    <property type="match status" value="1"/>
</dbReference>
<sequence length="552" mass="57929">MFRPNRLGLSHLRGDLFGGVTAAIIALPLALAFGVASGAGPVAGLWGAACVGLFASLFGGTPSQISGPTGPMTIVAASVFTQFAQQPAVAFTVVMMTGGFQILFGYLRLGRFVNLMPYPVISGFLTGVGCILIIMQLDPFLGYPGQPSVINALSVLPNDLAQPNVHALIIGLVAFGIVLLPANRLTRVVPSPLLALLVASLMVPLLPGAPVLAEVPSGLPELQIPAIDFAQFNDMLIAAAVLAALGSIDSLLTSLVADNMTRTFHDSDKELSGQGIGNLIAGVLGGIPGAGATIRTLANIQAGGRTALSGIVHAGLLVGIALGLGPLVTYIPYAALAGLLFKVGIDVIDWRFLRRLHRAPRTDAVLMVVVLILTVVVDVVTAVGVGVVIASLVFVKDMAEVQIAAIRTINDPENERLFDDATASLYRQHRDRLMFLHMSGPISFGAANELVRRFGKVGEYDVLIVDLLDVPKVDGSAALALEEVMQRACEAGRHVIVVGMTYPVARLLGRLGALSAVRDSERFDDRRSAVQAAVHWLQTPDEDRHGPGATDV</sequence>
<keyword evidence="3 5" id="KW-1133">Transmembrane helix</keyword>
<dbReference type="GO" id="GO:0055085">
    <property type="term" value="P:transmembrane transport"/>
    <property type="evidence" value="ECO:0007669"/>
    <property type="project" value="InterPro"/>
</dbReference>
<feature type="transmembrane region" description="Helical" evidence="5">
    <location>
        <begin position="194"/>
        <end position="215"/>
    </location>
</feature>
<keyword evidence="8" id="KW-1185">Reference proteome</keyword>
<evidence type="ECO:0000256" key="2">
    <source>
        <dbReference type="ARBA" id="ARBA00022692"/>
    </source>
</evidence>
<dbReference type="InterPro" id="IPR001902">
    <property type="entry name" value="SLC26A/SulP_fam"/>
</dbReference>
<feature type="transmembrane region" description="Helical" evidence="5">
    <location>
        <begin position="88"/>
        <end position="106"/>
    </location>
</feature>
<dbReference type="AlphaFoldDB" id="A0AAW9R8X3"/>
<feature type="transmembrane region" description="Helical" evidence="5">
    <location>
        <begin position="330"/>
        <end position="353"/>
    </location>
</feature>
<gene>
    <name evidence="7" type="ORF">V3330_10630</name>
</gene>
<feature type="transmembrane region" description="Helical" evidence="5">
    <location>
        <begin position="16"/>
        <end position="36"/>
    </location>
</feature>
<proteinExistence type="predicted"/>
<dbReference type="EMBL" id="JAZHOG010000006">
    <property type="protein sequence ID" value="MEJ8568082.1"/>
    <property type="molecule type" value="Genomic_DNA"/>
</dbReference>
<evidence type="ECO:0000259" key="6">
    <source>
        <dbReference type="PROSITE" id="PS50801"/>
    </source>
</evidence>
<dbReference type="PROSITE" id="PS50801">
    <property type="entry name" value="STAS"/>
    <property type="match status" value="1"/>
</dbReference>
<dbReference type="PANTHER" id="PTHR11814">
    <property type="entry name" value="SULFATE TRANSPORTER"/>
    <property type="match status" value="1"/>
</dbReference>